<name>A0ABU8TRU2_9HYPH</name>
<comment type="catalytic activity">
    <reaction evidence="4">
        <text>a 2'-deoxyadenosine in DNA + S-adenosyl-L-methionine = an N(6)-methyl-2'-deoxyadenosine in DNA + S-adenosyl-L-homocysteine + H(+)</text>
        <dbReference type="Rhea" id="RHEA:15197"/>
        <dbReference type="Rhea" id="RHEA-COMP:12418"/>
        <dbReference type="Rhea" id="RHEA-COMP:12419"/>
        <dbReference type="ChEBI" id="CHEBI:15378"/>
        <dbReference type="ChEBI" id="CHEBI:57856"/>
        <dbReference type="ChEBI" id="CHEBI:59789"/>
        <dbReference type="ChEBI" id="CHEBI:90615"/>
        <dbReference type="ChEBI" id="CHEBI:90616"/>
        <dbReference type="EC" id="2.1.1.72"/>
    </reaction>
</comment>
<evidence type="ECO:0000256" key="1">
    <source>
        <dbReference type="ARBA" id="ARBA00011900"/>
    </source>
</evidence>
<dbReference type="Pfam" id="PF20466">
    <property type="entry name" value="MmeI_TRD"/>
    <property type="match status" value="1"/>
</dbReference>
<dbReference type="PANTHER" id="PTHR33841">
    <property type="entry name" value="DNA METHYLTRANSFERASE YEEA-RELATED"/>
    <property type="match status" value="1"/>
</dbReference>
<dbReference type="EC" id="2.1.1.72" evidence="1"/>
<evidence type="ECO:0000256" key="2">
    <source>
        <dbReference type="ARBA" id="ARBA00022603"/>
    </source>
</evidence>
<dbReference type="EMBL" id="JBAKIA010000020">
    <property type="protein sequence ID" value="MEJ8476518.1"/>
    <property type="molecule type" value="Genomic_DNA"/>
</dbReference>
<organism evidence="6 7">
    <name type="scientific">Roseibium algae</name>
    <dbReference type="NCBI Taxonomy" id="3123038"/>
    <lineage>
        <taxon>Bacteria</taxon>
        <taxon>Pseudomonadati</taxon>
        <taxon>Pseudomonadota</taxon>
        <taxon>Alphaproteobacteria</taxon>
        <taxon>Hyphomicrobiales</taxon>
        <taxon>Stappiaceae</taxon>
        <taxon>Roseibium</taxon>
    </lineage>
</organism>
<reference evidence="6 7" key="1">
    <citation type="submission" date="2024-02" db="EMBL/GenBank/DDBJ databases">
        <title>Roseibium algae sp. nov., isolated from marine alga (Grateloupia sp.), showing potential in myo-inositol conversion.</title>
        <authorList>
            <person name="Wang Y."/>
        </authorList>
    </citation>
    <scope>NUCLEOTIDE SEQUENCE [LARGE SCALE GENOMIC DNA]</scope>
    <source>
        <strain evidence="6 7">H3510</strain>
    </source>
</reference>
<sequence length="407" mass="44944">MLSAKALSSNLGVCSVGFQLTGKGFLLSPATAQHFRDTDIKNSDVLKPWIGGLGIQRKAEAMVAIDVCGIEEATIRQKYPAIYQHLVDSVLPERAQNARKSVRDNWWVYGEARNTFRPAIKGLKTLVVSSLTASHRTFVYVPSSAIADSTTVMFAIEDASSLAVLSSRTHVVWSLAQGGTLEDRPRYNKSRCFDPFPFPELTETQKVLLRTLGEDLDAHRKRQQAVHPKLTLTQMYNVLEKLRAGEAIEGKDKEIYDQGLIGILRDLHDQIDAAVADAYGWPVDLSDEEILMRLVDLNKTRAAEEASGHIRWLRPEYQNPTGAKAEKGKTTDMDLGVVAKVEKAPWPKGLPDQIAAVREALLEMGEASPEQIARRFARARTTAVQPLLESLAALGQAQLTEDGRYAA</sequence>
<proteinExistence type="predicted"/>
<dbReference type="InterPro" id="IPR046820">
    <property type="entry name" value="MmeI_TRD"/>
</dbReference>
<dbReference type="RefSeq" id="WP_340277097.1">
    <property type="nucleotide sequence ID" value="NZ_JBAKIA010000020.1"/>
</dbReference>
<gene>
    <name evidence="6" type="ORF">V6575_20705</name>
</gene>
<evidence type="ECO:0000313" key="7">
    <source>
        <dbReference type="Proteomes" id="UP001385499"/>
    </source>
</evidence>
<evidence type="ECO:0000313" key="6">
    <source>
        <dbReference type="EMBL" id="MEJ8476518.1"/>
    </source>
</evidence>
<evidence type="ECO:0000256" key="3">
    <source>
        <dbReference type="ARBA" id="ARBA00022679"/>
    </source>
</evidence>
<comment type="caution">
    <text evidence="6">The sequence shown here is derived from an EMBL/GenBank/DDBJ whole genome shotgun (WGS) entry which is preliminary data.</text>
</comment>
<evidence type="ECO:0000259" key="5">
    <source>
        <dbReference type="Pfam" id="PF20466"/>
    </source>
</evidence>
<dbReference type="InterPro" id="IPR050953">
    <property type="entry name" value="N4_N6_ade-DNA_methylase"/>
</dbReference>
<accession>A0ABU8TRU2</accession>
<feature type="domain" description="MmeI-like target recognition" evidence="5">
    <location>
        <begin position="14"/>
        <end position="201"/>
    </location>
</feature>
<protein>
    <recommendedName>
        <fullName evidence="1">site-specific DNA-methyltransferase (adenine-specific)</fullName>
        <ecNumber evidence="1">2.1.1.72</ecNumber>
    </recommendedName>
</protein>
<evidence type="ECO:0000256" key="4">
    <source>
        <dbReference type="ARBA" id="ARBA00047942"/>
    </source>
</evidence>
<keyword evidence="7" id="KW-1185">Reference proteome</keyword>
<keyword evidence="2" id="KW-0489">Methyltransferase</keyword>
<dbReference type="Proteomes" id="UP001385499">
    <property type="component" value="Unassembled WGS sequence"/>
</dbReference>
<dbReference type="PANTHER" id="PTHR33841:SF1">
    <property type="entry name" value="DNA METHYLTRANSFERASE A"/>
    <property type="match status" value="1"/>
</dbReference>
<keyword evidence="3" id="KW-0808">Transferase</keyword>